<dbReference type="InterPro" id="IPR016162">
    <property type="entry name" value="Ald_DH_N"/>
</dbReference>
<dbReference type="AlphaFoldDB" id="A0A8J3Z8P4"/>
<dbReference type="InterPro" id="IPR016160">
    <property type="entry name" value="Ald_DH_CS_CYS"/>
</dbReference>
<dbReference type="GO" id="GO:0016620">
    <property type="term" value="F:oxidoreductase activity, acting on the aldehyde or oxo group of donors, NAD or NADP as acceptor"/>
    <property type="evidence" value="ECO:0007669"/>
    <property type="project" value="InterPro"/>
</dbReference>
<dbReference type="CDD" id="cd07104">
    <property type="entry name" value="ALDH_BenzADH-like"/>
    <property type="match status" value="1"/>
</dbReference>
<evidence type="ECO:0000256" key="4">
    <source>
        <dbReference type="PROSITE-ProRule" id="PRU10007"/>
    </source>
</evidence>
<feature type="domain" description="Aldehyde dehydrogenase" evidence="6">
    <location>
        <begin position="16"/>
        <end position="473"/>
    </location>
</feature>
<evidence type="ECO:0000256" key="2">
    <source>
        <dbReference type="ARBA" id="ARBA00023002"/>
    </source>
</evidence>
<sequence>MLTDDRWRLGAYAEGWYAGGGATIDVTEPATGAVSGSFASASADAVATAAATADRAQPAWAEAGPATRAGLLDAAARVLTDHRDEVTSTLVRESGSTVAKATGEIDGTLAELRAAAALAMQPQGRLLPADRPGQISLAQRVPVGVVGTITPWNVPLLLAARTVAPALALGNTVVLKPDPHTPVSGGVVLAEVFRRAGFPDGVFTLVLGAAGTGEALVTDPRVGLVSFTGSTATGRRIGELAGRHLTKVTLELGGNSPFIVLDDADLDRAATAGAFSSFHHQGQICMAASRHLVHERVAEEYVALLCERARKLRIGDPAADPTVDLGPLIDDRQLFRVAGIVSATVEAGATVRAGGDPDGRFYPATVLCGVTPGMAAFTEEIFGPVAPVTVFADDEEALRLAAMTDHGLAAAVHSRTEHRAMRIAARIPAGMVHINDQTVNDTPHAPFGGRGASGNGGRFGGEANWETFTQWQWLTFNDPATSGRTDR</sequence>
<evidence type="ECO:0000313" key="7">
    <source>
        <dbReference type="EMBL" id="GIJ56933.1"/>
    </source>
</evidence>
<proteinExistence type="inferred from homology"/>
<dbReference type="RefSeq" id="WP_203995915.1">
    <property type="nucleotide sequence ID" value="NZ_BOPG01000027.1"/>
</dbReference>
<dbReference type="Gene3D" id="3.40.605.10">
    <property type="entry name" value="Aldehyde Dehydrogenase, Chain A, domain 1"/>
    <property type="match status" value="1"/>
</dbReference>
<dbReference type="Proteomes" id="UP000612585">
    <property type="component" value="Unassembled WGS sequence"/>
</dbReference>
<keyword evidence="2 5" id="KW-0560">Oxidoreductase</keyword>
<comment type="similarity">
    <text evidence="1 5">Belongs to the aldehyde dehydrogenase family.</text>
</comment>
<dbReference type="FunFam" id="3.40.605.10:FF:000007">
    <property type="entry name" value="NAD/NADP-dependent betaine aldehyde dehydrogenase"/>
    <property type="match status" value="1"/>
</dbReference>
<dbReference type="PANTHER" id="PTHR42986">
    <property type="entry name" value="BENZALDEHYDE DEHYDROGENASE YFMT"/>
    <property type="match status" value="1"/>
</dbReference>
<evidence type="ECO:0000256" key="3">
    <source>
        <dbReference type="ARBA" id="ARBA00023027"/>
    </source>
</evidence>
<dbReference type="PROSITE" id="PS00070">
    <property type="entry name" value="ALDEHYDE_DEHYDR_CYS"/>
    <property type="match status" value="1"/>
</dbReference>
<comment type="caution">
    <text evidence="7">The sequence shown here is derived from an EMBL/GenBank/DDBJ whole genome shotgun (WGS) entry which is preliminary data.</text>
</comment>
<feature type="active site" evidence="4">
    <location>
        <position position="251"/>
    </location>
</feature>
<dbReference type="SUPFAM" id="SSF53720">
    <property type="entry name" value="ALDH-like"/>
    <property type="match status" value="1"/>
</dbReference>
<dbReference type="InterPro" id="IPR016163">
    <property type="entry name" value="Ald_DH_C"/>
</dbReference>
<dbReference type="Pfam" id="PF00171">
    <property type="entry name" value="Aldedh"/>
    <property type="match status" value="1"/>
</dbReference>
<protein>
    <submittedName>
        <fullName evidence="7">Benzaldehyde dehydrogenase</fullName>
    </submittedName>
</protein>
<organism evidence="7 8">
    <name type="scientific">Virgisporangium aurantiacum</name>
    <dbReference type="NCBI Taxonomy" id="175570"/>
    <lineage>
        <taxon>Bacteria</taxon>
        <taxon>Bacillati</taxon>
        <taxon>Actinomycetota</taxon>
        <taxon>Actinomycetes</taxon>
        <taxon>Micromonosporales</taxon>
        <taxon>Micromonosporaceae</taxon>
        <taxon>Virgisporangium</taxon>
    </lineage>
</organism>
<keyword evidence="8" id="KW-1185">Reference proteome</keyword>
<reference evidence="7" key="1">
    <citation type="submission" date="2021-01" db="EMBL/GenBank/DDBJ databases">
        <title>Whole genome shotgun sequence of Virgisporangium aurantiacum NBRC 16421.</title>
        <authorList>
            <person name="Komaki H."/>
            <person name="Tamura T."/>
        </authorList>
    </citation>
    <scope>NUCLEOTIDE SEQUENCE</scope>
    <source>
        <strain evidence="7">NBRC 16421</strain>
    </source>
</reference>
<dbReference type="Gene3D" id="3.40.309.10">
    <property type="entry name" value="Aldehyde Dehydrogenase, Chain A, domain 2"/>
    <property type="match status" value="1"/>
</dbReference>
<evidence type="ECO:0000259" key="6">
    <source>
        <dbReference type="Pfam" id="PF00171"/>
    </source>
</evidence>
<keyword evidence="3" id="KW-0520">NAD</keyword>
<gene>
    <name evidence="7" type="primary">xylC</name>
    <name evidence="7" type="ORF">Vau01_044490</name>
</gene>
<dbReference type="InterPro" id="IPR029510">
    <property type="entry name" value="Ald_DH_CS_GLU"/>
</dbReference>
<name>A0A8J3Z8P4_9ACTN</name>
<evidence type="ECO:0000313" key="8">
    <source>
        <dbReference type="Proteomes" id="UP000612585"/>
    </source>
</evidence>
<accession>A0A8J3Z8P4</accession>
<dbReference type="PROSITE" id="PS00687">
    <property type="entry name" value="ALDEHYDE_DEHYDR_GLU"/>
    <property type="match status" value="1"/>
</dbReference>
<dbReference type="PANTHER" id="PTHR42986:SF1">
    <property type="entry name" value="BENZALDEHYDE DEHYDROGENASE YFMT"/>
    <property type="match status" value="1"/>
</dbReference>
<dbReference type="EMBL" id="BOPG01000027">
    <property type="protein sequence ID" value="GIJ56933.1"/>
    <property type="molecule type" value="Genomic_DNA"/>
</dbReference>
<evidence type="ECO:0000256" key="5">
    <source>
        <dbReference type="RuleBase" id="RU003345"/>
    </source>
</evidence>
<dbReference type="InterPro" id="IPR016161">
    <property type="entry name" value="Ald_DH/histidinol_DH"/>
</dbReference>
<evidence type="ECO:0000256" key="1">
    <source>
        <dbReference type="ARBA" id="ARBA00009986"/>
    </source>
</evidence>
<dbReference type="InterPro" id="IPR015590">
    <property type="entry name" value="Aldehyde_DH_dom"/>
</dbReference>